<name>A0ABX2B1J6_9BACT</name>
<dbReference type="Proteomes" id="UP000820977">
    <property type="component" value="Unassembled WGS sequence"/>
</dbReference>
<keyword evidence="1" id="KW-0732">Signal</keyword>
<evidence type="ECO:0000313" key="2">
    <source>
        <dbReference type="EMBL" id="NPE24683.1"/>
    </source>
</evidence>
<sequence length="164" mass="18869">MKHFLYTSLLMAICLIGNIQTICAQSNDKFCGTWYSAAFQEGGRSIRYVLNICKRNETFEIQLAVENAKGEIDNYSPPAKDIKQNGNIISWHCQMAPCYVGEPGGRPKYFGPSIEYVTAELVNDKIVCKRYYIETGYRLNSDNRMYYAGEKYVNMSDIIFYRTK</sequence>
<reference evidence="2 3" key="1">
    <citation type="submission" date="2020-05" db="EMBL/GenBank/DDBJ databases">
        <title>Distinct polysaccharide utilization as determinants for interspecies competition between intestinal Prevotella spp.</title>
        <authorList>
            <person name="Galvez E.J.C."/>
            <person name="Iljazovic A."/>
            <person name="Strowig T."/>
        </authorList>
    </citation>
    <scope>NUCLEOTIDE SEQUENCE [LARGE SCALE GENOMIC DNA]</scope>
    <source>
        <strain evidence="2 3">PCHR</strain>
    </source>
</reference>
<keyword evidence="3" id="KW-1185">Reference proteome</keyword>
<evidence type="ECO:0000313" key="3">
    <source>
        <dbReference type="Proteomes" id="UP000820977"/>
    </source>
</evidence>
<proteinExistence type="predicted"/>
<accession>A0ABX2B1J6</accession>
<protein>
    <submittedName>
        <fullName evidence="2">Uncharacterized protein</fullName>
    </submittedName>
</protein>
<feature type="signal peptide" evidence="1">
    <location>
        <begin position="1"/>
        <end position="24"/>
    </location>
</feature>
<evidence type="ECO:0000256" key="1">
    <source>
        <dbReference type="SAM" id="SignalP"/>
    </source>
</evidence>
<gene>
    <name evidence="2" type="ORF">HPS54_03980</name>
</gene>
<dbReference type="RefSeq" id="WP_172344178.1">
    <property type="nucleotide sequence ID" value="NZ_CASYYZ010000118.1"/>
</dbReference>
<feature type="chain" id="PRO_5045303331" evidence="1">
    <location>
        <begin position="25"/>
        <end position="164"/>
    </location>
</feature>
<comment type="caution">
    <text evidence="2">The sequence shown here is derived from an EMBL/GenBank/DDBJ whole genome shotgun (WGS) entry which is preliminary data.</text>
</comment>
<organism evidence="2 3">
    <name type="scientific">Xylanibacter caecicola</name>
    <dbReference type="NCBI Taxonomy" id="2736294"/>
    <lineage>
        <taxon>Bacteria</taxon>
        <taxon>Pseudomonadati</taxon>
        <taxon>Bacteroidota</taxon>
        <taxon>Bacteroidia</taxon>
        <taxon>Bacteroidales</taxon>
        <taxon>Prevotellaceae</taxon>
        <taxon>Xylanibacter</taxon>
    </lineage>
</organism>
<dbReference type="EMBL" id="JABKKJ010000004">
    <property type="protein sequence ID" value="NPE24683.1"/>
    <property type="molecule type" value="Genomic_DNA"/>
</dbReference>